<proteinExistence type="predicted"/>
<dbReference type="GO" id="GO:0032259">
    <property type="term" value="P:methylation"/>
    <property type="evidence" value="ECO:0007669"/>
    <property type="project" value="UniProtKB-KW"/>
</dbReference>
<evidence type="ECO:0000313" key="5">
    <source>
        <dbReference type="Proteomes" id="UP000239480"/>
    </source>
</evidence>
<evidence type="ECO:0000256" key="2">
    <source>
        <dbReference type="ARBA" id="ARBA00022691"/>
    </source>
</evidence>
<keyword evidence="5" id="KW-1185">Reference proteome</keyword>
<organism evidence="4 5">
    <name type="scientific">Aliiruegeria haliotis</name>
    <dbReference type="NCBI Taxonomy" id="1280846"/>
    <lineage>
        <taxon>Bacteria</taxon>
        <taxon>Pseudomonadati</taxon>
        <taxon>Pseudomonadota</taxon>
        <taxon>Alphaproteobacteria</taxon>
        <taxon>Rhodobacterales</taxon>
        <taxon>Roseobacteraceae</taxon>
        <taxon>Aliiruegeria</taxon>
    </lineage>
</organism>
<dbReference type="EMBL" id="PVTD01000003">
    <property type="protein sequence ID" value="PRY24292.1"/>
    <property type="molecule type" value="Genomic_DNA"/>
</dbReference>
<dbReference type="InterPro" id="IPR050210">
    <property type="entry name" value="tRNA_Adenine-N(6)_MTase"/>
</dbReference>
<dbReference type="RefSeq" id="WP_106204672.1">
    <property type="nucleotide sequence ID" value="NZ_PVTD01000003.1"/>
</dbReference>
<dbReference type="GO" id="GO:0003676">
    <property type="term" value="F:nucleic acid binding"/>
    <property type="evidence" value="ECO:0007669"/>
    <property type="project" value="InterPro"/>
</dbReference>
<dbReference type="CDD" id="cd02440">
    <property type="entry name" value="AdoMet_MTases"/>
    <property type="match status" value="1"/>
</dbReference>
<comment type="caution">
    <text evidence="4">The sequence shown here is derived from an EMBL/GenBank/DDBJ whole genome shotgun (WGS) entry which is preliminary data.</text>
</comment>
<dbReference type="AlphaFoldDB" id="A0A2T0RT21"/>
<protein>
    <submittedName>
        <fullName evidence="4">tRNA1(Val) A37 N6-methylase TrmN6</fullName>
    </submittedName>
</protein>
<dbReference type="PROSITE" id="PS00092">
    <property type="entry name" value="N6_MTASE"/>
    <property type="match status" value="1"/>
</dbReference>
<dbReference type="InterPro" id="IPR029063">
    <property type="entry name" value="SAM-dependent_MTases_sf"/>
</dbReference>
<dbReference type="OrthoDB" id="5489421at2"/>
<evidence type="ECO:0000256" key="1">
    <source>
        <dbReference type="ARBA" id="ARBA00022603"/>
    </source>
</evidence>
<dbReference type="Proteomes" id="UP000239480">
    <property type="component" value="Unassembled WGS sequence"/>
</dbReference>
<reference evidence="4 5" key="1">
    <citation type="submission" date="2018-03" db="EMBL/GenBank/DDBJ databases">
        <title>Genomic Encyclopedia of Archaeal and Bacterial Type Strains, Phase II (KMG-II): from individual species to whole genera.</title>
        <authorList>
            <person name="Goeker M."/>
        </authorList>
    </citation>
    <scope>NUCLEOTIDE SEQUENCE [LARGE SCALE GENOMIC DNA]</scope>
    <source>
        <strain evidence="4 5">DSM 29328</strain>
    </source>
</reference>
<dbReference type="Gene3D" id="3.40.50.150">
    <property type="entry name" value="Vaccinia Virus protein VP39"/>
    <property type="match status" value="1"/>
</dbReference>
<keyword evidence="1 4" id="KW-0489">Methyltransferase</keyword>
<dbReference type="GO" id="GO:0008170">
    <property type="term" value="F:N-methyltransferase activity"/>
    <property type="evidence" value="ECO:0007669"/>
    <property type="project" value="UniProtKB-ARBA"/>
</dbReference>
<dbReference type="InterPro" id="IPR002052">
    <property type="entry name" value="DNA_methylase_N6_adenine_CS"/>
</dbReference>
<keyword evidence="2" id="KW-0949">S-adenosyl-L-methionine</keyword>
<dbReference type="Pfam" id="PF05175">
    <property type="entry name" value="MTS"/>
    <property type="match status" value="1"/>
</dbReference>
<gene>
    <name evidence="4" type="ORF">CLV78_103158</name>
</gene>
<dbReference type="InterPro" id="IPR007848">
    <property type="entry name" value="Small_mtfrase_dom"/>
</dbReference>
<name>A0A2T0RT21_9RHOB</name>
<accession>A0A2T0RT21</accession>
<dbReference type="SUPFAM" id="SSF53335">
    <property type="entry name" value="S-adenosyl-L-methionine-dependent methyltransferases"/>
    <property type="match status" value="1"/>
</dbReference>
<evidence type="ECO:0000259" key="3">
    <source>
        <dbReference type="Pfam" id="PF05175"/>
    </source>
</evidence>
<sequence>MDEALTRDDYLGGRLSLWQPARGYRAGIDPVLLAAACPAKAGESILELGCGVGTAALCLSVRVPDLRITGVERQADMAALACRNASETGAHFQVVTADIATLPDAVKQQSYDHVIANPPFFLRSESHASPHPAREAAMGEDTALATWMDVAARRLKPKGWLTLIHRTERLADLLCDLGTLGSVQIQPLQPRPGREANLILLRARKNGRAPLRLHPPVTLHTGEKHVTDGEDYSPAIRAVLRSSAPFPGF</sequence>
<keyword evidence="1 4" id="KW-0808">Transferase</keyword>
<dbReference type="GO" id="GO:0008757">
    <property type="term" value="F:S-adenosylmethionine-dependent methyltransferase activity"/>
    <property type="evidence" value="ECO:0007669"/>
    <property type="project" value="UniProtKB-ARBA"/>
</dbReference>
<dbReference type="PANTHER" id="PTHR47739:SF1">
    <property type="entry name" value="TRNA1(VAL) (ADENINE(37)-N6)-METHYLTRANSFERASE"/>
    <property type="match status" value="1"/>
</dbReference>
<dbReference type="PANTHER" id="PTHR47739">
    <property type="entry name" value="TRNA1(VAL) (ADENINE(37)-N6)-METHYLTRANSFERASE"/>
    <property type="match status" value="1"/>
</dbReference>
<evidence type="ECO:0000313" key="4">
    <source>
        <dbReference type="EMBL" id="PRY24292.1"/>
    </source>
</evidence>
<feature type="domain" description="Methyltransferase small" evidence="3">
    <location>
        <begin position="32"/>
        <end position="125"/>
    </location>
</feature>